<keyword evidence="3" id="KW-1185">Reference proteome</keyword>
<proteinExistence type="predicted"/>
<dbReference type="Proteomes" id="UP000749559">
    <property type="component" value="Unassembled WGS sequence"/>
</dbReference>
<dbReference type="SUPFAM" id="SSF103657">
    <property type="entry name" value="BAR/IMD domain-like"/>
    <property type="match status" value="1"/>
</dbReference>
<dbReference type="AlphaFoldDB" id="A0A8S4P0K0"/>
<sequence>MAAAGVTLPKYCYRDLAPPQMQDAIKNNNTVNIKLVKVVSEFASMVSLAHEQFATQLQNIADNFKKRNQDLKKERPVEYLSTLWTAWETLLQETEIDAQEHKDTSTLLTKKVVNPLVEIATYKKSQCKKLYSFRENFETIIQKSENEFKSVYENYLTQYEKHKNNNGIKSMTPYYNAHNQYILQLRSSNMLNEEFTLGALPYLLEEIEEINIDTSNTLNGAIETHSLILVTKAQDQSRRFDGILKVAKQVNPMADISSFVNAVNPDLEQLEVTQHEFIPAEQSSNNPDIILREELIVDKYTEPAIKSKKQSLQKEAAELTSFLKQAQDVMMSLTNICQRNLANHLYAKVYETQEDLCRKRNEIRVANLQLAAVRAQ</sequence>
<protein>
    <recommendedName>
        <fullName evidence="1">FCH domain-containing protein</fullName>
    </recommendedName>
</protein>
<comment type="caution">
    <text evidence="2">The sequence shown here is derived from an EMBL/GenBank/DDBJ whole genome shotgun (WGS) entry which is preliminary data.</text>
</comment>
<accession>A0A8S4P0K0</accession>
<feature type="non-terminal residue" evidence="2">
    <location>
        <position position="1"/>
    </location>
</feature>
<dbReference type="Pfam" id="PF00611">
    <property type="entry name" value="FCH"/>
    <property type="match status" value="1"/>
</dbReference>
<reference evidence="2" key="1">
    <citation type="submission" date="2022-03" db="EMBL/GenBank/DDBJ databases">
        <authorList>
            <person name="Martin C."/>
        </authorList>
    </citation>
    <scope>NUCLEOTIDE SEQUENCE</scope>
</reference>
<evidence type="ECO:0000259" key="1">
    <source>
        <dbReference type="Pfam" id="PF00611"/>
    </source>
</evidence>
<dbReference type="InterPro" id="IPR027267">
    <property type="entry name" value="AH/BAR_dom_sf"/>
</dbReference>
<evidence type="ECO:0000313" key="2">
    <source>
        <dbReference type="EMBL" id="CAH1786021.1"/>
    </source>
</evidence>
<dbReference type="OrthoDB" id="6283704at2759"/>
<gene>
    <name evidence="2" type="ORF">OFUS_LOCUS11991</name>
</gene>
<dbReference type="InterPro" id="IPR001060">
    <property type="entry name" value="FCH_dom"/>
</dbReference>
<dbReference type="Gene3D" id="1.20.1270.60">
    <property type="entry name" value="Arfaptin homology (AH) domain/BAR domain"/>
    <property type="match status" value="1"/>
</dbReference>
<evidence type="ECO:0000313" key="3">
    <source>
        <dbReference type="Proteomes" id="UP000749559"/>
    </source>
</evidence>
<name>A0A8S4P0K0_OWEFU</name>
<dbReference type="EMBL" id="CAIIXF020000006">
    <property type="protein sequence ID" value="CAH1786021.1"/>
    <property type="molecule type" value="Genomic_DNA"/>
</dbReference>
<organism evidence="2 3">
    <name type="scientific">Owenia fusiformis</name>
    <name type="common">Polychaete worm</name>
    <dbReference type="NCBI Taxonomy" id="6347"/>
    <lineage>
        <taxon>Eukaryota</taxon>
        <taxon>Metazoa</taxon>
        <taxon>Spiralia</taxon>
        <taxon>Lophotrochozoa</taxon>
        <taxon>Annelida</taxon>
        <taxon>Polychaeta</taxon>
        <taxon>Sedentaria</taxon>
        <taxon>Canalipalpata</taxon>
        <taxon>Sabellida</taxon>
        <taxon>Oweniida</taxon>
        <taxon>Oweniidae</taxon>
        <taxon>Owenia</taxon>
    </lineage>
</organism>
<feature type="domain" description="FCH" evidence="1">
    <location>
        <begin position="32"/>
        <end position="102"/>
    </location>
</feature>